<proteinExistence type="predicted"/>
<feature type="domain" description="NTR" evidence="4">
    <location>
        <begin position="100"/>
        <end position="222"/>
    </location>
</feature>
<keyword evidence="6" id="KW-1185">Reference proteome</keyword>
<dbReference type="Gene3D" id="2.40.50.120">
    <property type="match status" value="1"/>
</dbReference>
<dbReference type="InterPro" id="IPR018933">
    <property type="entry name" value="Netrin_module_non-TIMP"/>
</dbReference>
<dbReference type="PROSITE" id="PS50189">
    <property type="entry name" value="NTR"/>
    <property type="match status" value="1"/>
</dbReference>
<evidence type="ECO:0000259" key="4">
    <source>
        <dbReference type="PROSITE" id="PS50189"/>
    </source>
</evidence>
<evidence type="ECO:0000313" key="5">
    <source>
        <dbReference type="EMBL" id="CAH3021189.1"/>
    </source>
</evidence>
<dbReference type="Proteomes" id="UP001159427">
    <property type="component" value="Unassembled WGS sequence"/>
</dbReference>
<keyword evidence="3" id="KW-1015">Disulfide bond</keyword>
<keyword evidence="2" id="KW-0964">Secreted</keyword>
<name>A0ABN8LYF8_9CNID</name>
<accession>A0ABN8LYF8</accession>
<dbReference type="Pfam" id="PF01759">
    <property type="entry name" value="NTR"/>
    <property type="match status" value="1"/>
</dbReference>
<dbReference type="InterPro" id="IPR001134">
    <property type="entry name" value="Netrin_domain"/>
</dbReference>
<dbReference type="InterPro" id="IPR008993">
    <property type="entry name" value="TIMP-like_OB-fold"/>
</dbReference>
<dbReference type="SMART" id="SM00643">
    <property type="entry name" value="C345C"/>
    <property type="match status" value="1"/>
</dbReference>
<sequence length="224" mass="26277">MGKMTRMVGSTKVIAEVSRESYVEEWNGSLLRRMQDLRKRCQLMKTTQTTTLVRAEPKTIADNSHSERDTGPREETFLITTQGITEIGRESPTTLSTPNRPEKCRTCRISKKRNKSYCESDFVIRARILQSTFDNRTQERRYLVRVITVFRSLVDLKTRQEIFVQDDYCQCPRLLLRKQYVIMGTAEQISVSELRLFIPQRPFVRIWQKNMKARLKSIADICDD</sequence>
<protein>
    <recommendedName>
        <fullName evidence="4">NTR domain-containing protein</fullName>
    </recommendedName>
</protein>
<dbReference type="SUPFAM" id="SSF50242">
    <property type="entry name" value="TIMP-like"/>
    <property type="match status" value="1"/>
</dbReference>
<gene>
    <name evidence="5" type="ORF">PEVE_00010276</name>
</gene>
<comment type="caution">
    <text evidence="5">The sequence shown here is derived from an EMBL/GenBank/DDBJ whole genome shotgun (WGS) entry which is preliminary data.</text>
</comment>
<dbReference type="EMBL" id="CALNXI010000172">
    <property type="protein sequence ID" value="CAH3021189.1"/>
    <property type="molecule type" value="Genomic_DNA"/>
</dbReference>
<evidence type="ECO:0000256" key="2">
    <source>
        <dbReference type="ARBA" id="ARBA00022525"/>
    </source>
</evidence>
<reference evidence="5 6" key="1">
    <citation type="submission" date="2022-05" db="EMBL/GenBank/DDBJ databases">
        <authorList>
            <consortium name="Genoscope - CEA"/>
            <person name="William W."/>
        </authorList>
    </citation>
    <scope>NUCLEOTIDE SEQUENCE [LARGE SCALE GENOMIC DNA]</scope>
</reference>
<evidence type="ECO:0000256" key="1">
    <source>
        <dbReference type="ARBA" id="ARBA00004613"/>
    </source>
</evidence>
<comment type="subcellular location">
    <subcellularLocation>
        <location evidence="1">Secreted</location>
    </subcellularLocation>
</comment>
<organism evidence="5 6">
    <name type="scientific">Porites evermanni</name>
    <dbReference type="NCBI Taxonomy" id="104178"/>
    <lineage>
        <taxon>Eukaryota</taxon>
        <taxon>Metazoa</taxon>
        <taxon>Cnidaria</taxon>
        <taxon>Anthozoa</taxon>
        <taxon>Hexacorallia</taxon>
        <taxon>Scleractinia</taxon>
        <taxon>Fungiina</taxon>
        <taxon>Poritidae</taxon>
        <taxon>Porites</taxon>
    </lineage>
</organism>
<evidence type="ECO:0000313" key="6">
    <source>
        <dbReference type="Proteomes" id="UP001159427"/>
    </source>
</evidence>
<evidence type="ECO:0000256" key="3">
    <source>
        <dbReference type="ARBA" id="ARBA00023157"/>
    </source>
</evidence>